<accession>A0ABW3L7N7</accession>
<gene>
    <name evidence="1" type="ORF">ACFQ2J_17925</name>
</gene>
<proteinExistence type="predicted"/>
<organism evidence="1 2">
    <name type="scientific">Thalassobacillus hwangdonensis</name>
    <dbReference type="NCBI Taxonomy" id="546108"/>
    <lineage>
        <taxon>Bacteria</taxon>
        <taxon>Bacillati</taxon>
        <taxon>Bacillota</taxon>
        <taxon>Bacilli</taxon>
        <taxon>Bacillales</taxon>
        <taxon>Bacillaceae</taxon>
        <taxon>Thalassobacillus</taxon>
    </lineage>
</organism>
<keyword evidence="2" id="KW-1185">Reference proteome</keyword>
<sequence>MGKAIYIIYTVLLMVLTAGCQQESAIEWHISKEAAVEYGLKQEQAEPGSVISIEAFEGETIVFYEYRGGLGIAHIAESERGYGWKRSQPYYDFETTGKLDFSTSAFDIEMESGPPFSVLIGKAFDPSIQQMKLSGDGTERMMKVFDDSRFFYAFHTISADEIEVSAIIK</sequence>
<evidence type="ECO:0000313" key="2">
    <source>
        <dbReference type="Proteomes" id="UP001596990"/>
    </source>
</evidence>
<comment type="caution">
    <text evidence="1">The sequence shown here is derived from an EMBL/GenBank/DDBJ whole genome shotgun (WGS) entry which is preliminary data.</text>
</comment>
<dbReference type="Proteomes" id="UP001596990">
    <property type="component" value="Unassembled WGS sequence"/>
</dbReference>
<evidence type="ECO:0008006" key="3">
    <source>
        <dbReference type="Google" id="ProtNLM"/>
    </source>
</evidence>
<dbReference type="EMBL" id="JBHTKL010000006">
    <property type="protein sequence ID" value="MFD1021073.1"/>
    <property type="molecule type" value="Genomic_DNA"/>
</dbReference>
<reference evidence="2" key="1">
    <citation type="journal article" date="2019" name="Int. J. Syst. Evol. Microbiol.">
        <title>The Global Catalogue of Microorganisms (GCM) 10K type strain sequencing project: providing services to taxonomists for standard genome sequencing and annotation.</title>
        <authorList>
            <consortium name="The Broad Institute Genomics Platform"/>
            <consortium name="The Broad Institute Genome Sequencing Center for Infectious Disease"/>
            <person name="Wu L."/>
            <person name="Ma J."/>
        </authorList>
    </citation>
    <scope>NUCLEOTIDE SEQUENCE [LARGE SCALE GENOMIC DNA]</scope>
    <source>
        <strain evidence="2">CCUG 56607</strain>
    </source>
</reference>
<name>A0ABW3L7N7_9BACI</name>
<dbReference type="RefSeq" id="WP_386063858.1">
    <property type="nucleotide sequence ID" value="NZ_JBHTKL010000006.1"/>
</dbReference>
<evidence type="ECO:0000313" key="1">
    <source>
        <dbReference type="EMBL" id="MFD1021073.1"/>
    </source>
</evidence>
<dbReference type="PROSITE" id="PS51257">
    <property type="entry name" value="PROKAR_LIPOPROTEIN"/>
    <property type="match status" value="1"/>
</dbReference>
<protein>
    <recommendedName>
        <fullName evidence="3">DUF4309 domain-containing protein</fullName>
    </recommendedName>
</protein>